<evidence type="ECO:0000256" key="1">
    <source>
        <dbReference type="ARBA" id="ARBA00005879"/>
    </source>
</evidence>
<keyword evidence="3 8" id="KW-0489">Methyltransferase</keyword>
<evidence type="ECO:0000256" key="2">
    <source>
        <dbReference type="ARBA" id="ARBA00012162"/>
    </source>
</evidence>
<dbReference type="UniPathway" id="UPA00262">
    <property type="reaction ID" value="UER00211"/>
</dbReference>
<dbReference type="AlphaFoldDB" id="A0A2W5DXB9"/>
<dbReference type="InterPro" id="IPR006366">
    <property type="entry name" value="CobA/CysG_C"/>
</dbReference>
<dbReference type="InterPro" id="IPR003043">
    <property type="entry name" value="Uropor_MeTrfase_CS"/>
</dbReference>
<evidence type="ECO:0000256" key="3">
    <source>
        <dbReference type="ARBA" id="ARBA00022603"/>
    </source>
</evidence>
<evidence type="ECO:0000259" key="9">
    <source>
        <dbReference type="Pfam" id="PF00590"/>
    </source>
</evidence>
<feature type="domain" description="Tetrapyrrole methylase" evidence="9">
    <location>
        <begin position="11"/>
        <end position="227"/>
    </location>
</feature>
<evidence type="ECO:0000313" key="11">
    <source>
        <dbReference type="Proteomes" id="UP000249633"/>
    </source>
</evidence>
<dbReference type="NCBIfam" id="NF004790">
    <property type="entry name" value="PRK06136.1"/>
    <property type="match status" value="1"/>
</dbReference>
<dbReference type="GO" id="GO:0004851">
    <property type="term" value="F:uroporphyrin-III C-methyltransferase activity"/>
    <property type="evidence" value="ECO:0007669"/>
    <property type="project" value="UniProtKB-EC"/>
</dbReference>
<comment type="caution">
    <text evidence="10">The sequence shown here is derived from an EMBL/GenBank/DDBJ whole genome shotgun (WGS) entry which is preliminary data.</text>
</comment>
<reference evidence="10 11" key="1">
    <citation type="submission" date="2017-08" db="EMBL/GenBank/DDBJ databases">
        <title>Infants hospitalized years apart are colonized by the same room-sourced microbial strains.</title>
        <authorList>
            <person name="Brooks B."/>
            <person name="Olm M.R."/>
            <person name="Firek B.A."/>
            <person name="Baker R."/>
            <person name="Thomas B.C."/>
            <person name="Morowitz M.J."/>
            <person name="Banfield J.F."/>
        </authorList>
    </citation>
    <scope>NUCLEOTIDE SEQUENCE [LARGE SCALE GENOMIC DNA]</scope>
    <source>
        <strain evidence="10">S2_012_000_R2_81</strain>
    </source>
</reference>
<dbReference type="Gene3D" id="3.40.1010.10">
    <property type="entry name" value="Cobalt-precorrin-4 Transmethylase, Domain 1"/>
    <property type="match status" value="1"/>
</dbReference>
<organism evidence="10 11">
    <name type="scientific">Roseateles depolymerans</name>
    <dbReference type="NCBI Taxonomy" id="76731"/>
    <lineage>
        <taxon>Bacteria</taxon>
        <taxon>Pseudomonadati</taxon>
        <taxon>Pseudomonadota</taxon>
        <taxon>Betaproteobacteria</taxon>
        <taxon>Burkholderiales</taxon>
        <taxon>Sphaerotilaceae</taxon>
        <taxon>Roseateles</taxon>
    </lineage>
</organism>
<accession>A0A2W5DXB9</accession>
<dbReference type="PANTHER" id="PTHR45790">
    <property type="entry name" value="SIROHEME SYNTHASE-RELATED"/>
    <property type="match status" value="1"/>
</dbReference>
<dbReference type="NCBIfam" id="TIGR01469">
    <property type="entry name" value="cobA_cysG_Cterm"/>
    <property type="match status" value="1"/>
</dbReference>
<keyword evidence="5" id="KW-0949">S-adenosyl-L-methionine</keyword>
<dbReference type="CDD" id="cd11642">
    <property type="entry name" value="SUMT"/>
    <property type="match status" value="1"/>
</dbReference>
<dbReference type="GO" id="GO:0032259">
    <property type="term" value="P:methylation"/>
    <property type="evidence" value="ECO:0007669"/>
    <property type="project" value="UniProtKB-KW"/>
</dbReference>
<evidence type="ECO:0000256" key="8">
    <source>
        <dbReference type="RuleBase" id="RU003960"/>
    </source>
</evidence>
<dbReference type="Gene3D" id="3.30.950.10">
    <property type="entry name" value="Methyltransferase, Cobalt-precorrin-4 Transmethylase, Domain 2"/>
    <property type="match status" value="1"/>
</dbReference>
<dbReference type="InterPro" id="IPR014776">
    <property type="entry name" value="4pyrrole_Mease_sub2"/>
</dbReference>
<evidence type="ECO:0000313" key="10">
    <source>
        <dbReference type="EMBL" id="PZP34464.1"/>
    </source>
</evidence>
<dbReference type="EC" id="2.1.1.107" evidence="2"/>
<dbReference type="Pfam" id="PF00590">
    <property type="entry name" value="TP_methylase"/>
    <property type="match status" value="1"/>
</dbReference>
<dbReference type="Proteomes" id="UP000249633">
    <property type="component" value="Unassembled WGS sequence"/>
</dbReference>
<comment type="pathway">
    <text evidence="7">Porphyrin-containing compound metabolism; siroheme biosynthesis; precorrin-2 from uroporphyrinogen III: step 1/1.</text>
</comment>
<dbReference type="PROSITE" id="PS00840">
    <property type="entry name" value="SUMT_2"/>
    <property type="match status" value="1"/>
</dbReference>
<evidence type="ECO:0000256" key="6">
    <source>
        <dbReference type="ARBA" id="ARBA00023244"/>
    </source>
</evidence>
<proteinExistence type="inferred from homology"/>
<dbReference type="InterPro" id="IPR000878">
    <property type="entry name" value="4pyrrol_Mease"/>
</dbReference>
<evidence type="ECO:0000256" key="5">
    <source>
        <dbReference type="ARBA" id="ARBA00022691"/>
    </source>
</evidence>
<evidence type="ECO:0000256" key="7">
    <source>
        <dbReference type="ARBA" id="ARBA00025705"/>
    </source>
</evidence>
<evidence type="ECO:0000256" key="4">
    <source>
        <dbReference type="ARBA" id="ARBA00022679"/>
    </source>
</evidence>
<dbReference type="GO" id="GO:0019354">
    <property type="term" value="P:siroheme biosynthetic process"/>
    <property type="evidence" value="ECO:0007669"/>
    <property type="project" value="UniProtKB-UniPathway"/>
</dbReference>
<dbReference type="InterPro" id="IPR035996">
    <property type="entry name" value="4pyrrol_Methylase_sf"/>
</dbReference>
<dbReference type="InterPro" id="IPR014777">
    <property type="entry name" value="4pyrrole_Mease_sub1"/>
</dbReference>
<name>A0A2W5DXB9_9BURK</name>
<gene>
    <name evidence="10" type="primary">cobA</name>
    <name evidence="10" type="ORF">DI603_05780</name>
</gene>
<sequence length="266" mass="26932">MTTPPPVLHPVHLVGAGPGDPELLTLKAVRVLREATVVLVDDLVGEQVLDAVFGDAPRPRVVQVGKRGHRAGATPQAFIEKLLVREALAGECVVRLKGGDPLVFGRAGEEMTALQAAGVEVRVVNGITSGLAAVNALGVGWTDRRAGAQGVMLLTGHAQAGGAAPDWAAAARLAAGGTTLVIYMGVQQAGAICAALGEVLPADWPAAVVQQASLCGERRALSTLGALPALLQAQGFASPAILVIGPVLNLAQLELPAEPAAALRAG</sequence>
<dbReference type="SUPFAM" id="SSF53790">
    <property type="entry name" value="Tetrapyrrole methylase"/>
    <property type="match status" value="1"/>
</dbReference>
<keyword evidence="6" id="KW-0627">Porphyrin biosynthesis</keyword>
<dbReference type="PROSITE" id="PS00839">
    <property type="entry name" value="SUMT_1"/>
    <property type="match status" value="1"/>
</dbReference>
<protein>
    <recommendedName>
        <fullName evidence="2">uroporphyrinogen-III C-methyltransferase</fullName>
        <ecNumber evidence="2">2.1.1.107</ecNumber>
    </recommendedName>
</protein>
<dbReference type="FunFam" id="3.40.1010.10:FF:000001">
    <property type="entry name" value="Siroheme synthase"/>
    <property type="match status" value="1"/>
</dbReference>
<keyword evidence="4 8" id="KW-0808">Transferase</keyword>
<dbReference type="InterPro" id="IPR050161">
    <property type="entry name" value="Siro_Cobalamin_biosynth"/>
</dbReference>
<comment type="similarity">
    <text evidence="1 8">Belongs to the precorrin methyltransferase family.</text>
</comment>
<dbReference type="EMBL" id="QFOD01000004">
    <property type="protein sequence ID" value="PZP34464.1"/>
    <property type="molecule type" value="Genomic_DNA"/>
</dbReference>
<dbReference type="PANTHER" id="PTHR45790:SF3">
    <property type="entry name" value="S-ADENOSYL-L-METHIONINE-DEPENDENT UROPORPHYRINOGEN III METHYLTRANSFERASE, CHLOROPLASTIC"/>
    <property type="match status" value="1"/>
</dbReference>